<accession>A0A7S1UR20</accession>
<evidence type="ECO:0000313" key="3">
    <source>
        <dbReference type="EMBL" id="CAD9275570.1"/>
    </source>
</evidence>
<keyword evidence="2" id="KW-0677">Repeat</keyword>
<dbReference type="InterPro" id="IPR032675">
    <property type="entry name" value="LRR_dom_sf"/>
</dbReference>
<dbReference type="PANTHER" id="PTHR48054">
    <property type="entry name" value="RECEPTOR KINASE-LIKE PROTEIN XA21"/>
    <property type="match status" value="1"/>
</dbReference>
<gene>
    <name evidence="3" type="ORF">GOCE00092_LOCUS4478</name>
</gene>
<sequence length="131" mass="14381">MRSLTYLGLSSNILEGGIPTEIGLLNSLTQLDLWKNNFEGSIPTEIGLLTSLTFAYLSDNPNLAGRVPTELANLSNLTSLKLHTTQLTGSVPYNLCSTLEAATIDCDDEIECDCCRCTYGNNTFYCHTYCR</sequence>
<dbReference type="EMBL" id="HBGK01008651">
    <property type="protein sequence ID" value="CAD9275570.1"/>
    <property type="molecule type" value="Transcribed_RNA"/>
</dbReference>
<dbReference type="Gene3D" id="3.80.10.10">
    <property type="entry name" value="Ribonuclease Inhibitor"/>
    <property type="match status" value="1"/>
</dbReference>
<name>A0A7S1UR20_9STRA</name>
<evidence type="ECO:0000256" key="1">
    <source>
        <dbReference type="ARBA" id="ARBA00022614"/>
    </source>
</evidence>
<dbReference type="SUPFAM" id="SSF52058">
    <property type="entry name" value="L domain-like"/>
    <property type="match status" value="1"/>
</dbReference>
<dbReference type="AlphaFoldDB" id="A0A7S1UR20"/>
<proteinExistence type="predicted"/>
<dbReference type="InterPro" id="IPR052592">
    <property type="entry name" value="LRR-RLK"/>
</dbReference>
<dbReference type="Pfam" id="PF00560">
    <property type="entry name" value="LRR_1"/>
    <property type="match status" value="2"/>
</dbReference>
<dbReference type="InterPro" id="IPR001611">
    <property type="entry name" value="Leu-rich_rpt"/>
</dbReference>
<keyword evidence="1" id="KW-0433">Leucine-rich repeat</keyword>
<reference evidence="3" key="1">
    <citation type="submission" date="2021-01" db="EMBL/GenBank/DDBJ databases">
        <authorList>
            <person name="Corre E."/>
            <person name="Pelletier E."/>
            <person name="Niang G."/>
            <person name="Scheremetjew M."/>
            <person name="Finn R."/>
            <person name="Kale V."/>
            <person name="Holt S."/>
            <person name="Cochrane G."/>
            <person name="Meng A."/>
            <person name="Brown T."/>
            <person name="Cohen L."/>
        </authorList>
    </citation>
    <scope>NUCLEOTIDE SEQUENCE</scope>
    <source>
        <strain evidence="3">CCMP 410</strain>
    </source>
</reference>
<organism evidence="3">
    <name type="scientific">Grammatophora oceanica</name>
    <dbReference type="NCBI Taxonomy" id="210454"/>
    <lineage>
        <taxon>Eukaryota</taxon>
        <taxon>Sar</taxon>
        <taxon>Stramenopiles</taxon>
        <taxon>Ochrophyta</taxon>
        <taxon>Bacillariophyta</taxon>
        <taxon>Fragilariophyceae</taxon>
        <taxon>Fragilariophycidae</taxon>
        <taxon>Rhabdonematales</taxon>
        <taxon>Grammatophoraceae</taxon>
        <taxon>Grammatophora</taxon>
    </lineage>
</organism>
<evidence type="ECO:0000256" key="2">
    <source>
        <dbReference type="ARBA" id="ARBA00022737"/>
    </source>
</evidence>
<protein>
    <submittedName>
        <fullName evidence="3">Uncharacterized protein</fullName>
    </submittedName>
</protein>
<dbReference type="FunFam" id="3.80.10.10:FF:000041">
    <property type="entry name" value="LRR receptor-like serine/threonine-protein kinase ERECTA"/>
    <property type="match status" value="1"/>
</dbReference>
<dbReference type="PANTHER" id="PTHR48054:SF86">
    <property type="entry name" value="MDIS1-INTERACTING RECEPTOR LIKE KINASE 2-LIKE ISOFORM X1"/>
    <property type="match status" value="1"/>
</dbReference>